<evidence type="ECO:0000313" key="3">
    <source>
        <dbReference type="Proteomes" id="UP000499080"/>
    </source>
</evidence>
<reference evidence="1 3" key="1">
    <citation type="journal article" date="2019" name="Sci. Rep.">
        <title>Orb-weaving spider Araneus ventricosus genome elucidates the spidroin gene catalogue.</title>
        <authorList>
            <person name="Kono N."/>
            <person name="Nakamura H."/>
            <person name="Ohtoshi R."/>
            <person name="Moran D.A.P."/>
            <person name="Shinohara A."/>
            <person name="Yoshida Y."/>
            <person name="Fujiwara M."/>
            <person name="Mori M."/>
            <person name="Tomita M."/>
            <person name="Arakawa K."/>
        </authorList>
    </citation>
    <scope>NUCLEOTIDE SEQUENCE [LARGE SCALE GENOMIC DNA]</scope>
</reference>
<comment type="caution">
    <text evidence="1">The sequence shown here is derived from an EMBL/GenBank/DDBJ whole genome shotgun (WGS) entry which is preliminary data.</text>
</comment>
<sequence length="57" mass="5892">GGMGDGRALPKIENGNGENFPEVCIVLGEVPEVCVVLGEVPEVCAVLEEVPVAWATV</sequence>
<accession>A0A4Y2CYR2</accession>
<feature type="non-terminal residue" evidence="1">
    <location>
        <position position="1"/>
    </location>
</feature>
<dbReference type="Proteomes" id="UP000499080">
    <property type="component" value="Unassembled WGS sequence"/>
</dbReference>
<dbReference type="EMBL" id="BGPR01087762">
    <property type="protein sequence ID" value="GBM08462.1"/>
    <property type="molecule type" value="Genomic_DNA"/>
</dbReference>
<dbReference type="AlphaFoldDB" id="A0A4Y2CYR2"/>
<evidence type="ECO:0000313" key="2">
    <source>
        <dbReference type="EMBL" id="GBM08462.1"/>
    </source>
</evidence>
<name>A0A4Y2CYR2_ARAVE</name>
<protein>
    <submittedName>
        <fullName evidence="1">Uncharacterized protein</fullName>
    </submittedName>
</protein>
<proteinExistence type="predicted"/>
<dbReference type="EMBL" id="BGPR01087752">
    <property type="protein sequence ID" value="GBM08415.1"/>
    <property type="molecule type" value="Genomic_DNA"/>
</dbReference>
<evidence type="ECO:0000313" key="1">
    <source>
        <dbReference type="EMBL" id="GBM08415.1"/>
    </source>
</evidence>
<organism evidence="1 3">
    <name type="scientific">Araneus ventricosus</name>
    <name type="common">Orbweaver spider</name>
    <name type="synonym">Epeira ventricosa</name>
    <dbReference type="NCBI Taxonomy" id="182803"/>
    <lineage>
        <taxon>Eukaryota</taxon>
        <taxon>Metazoa</taxon>
        <taxon>Ecdysozoa</taxon>
        <taxon>Arthropoda</taxon>
        <taxon>Chelicerata</taxon>
        <taxon>Arachnida</taxon>
        <taxon>Araneae</taxon>
        <taxon>Araneomorphae</taxon>
        <taxon>Entelegynae</taxon>
        <taxon>Araneoidea</taxon>
        <taxon>Araneidae</taxon>
        <taxon>Araneus</taxon>
    </lineage>
</organism>
<keyword evidence="3" id="KW-1185">Reference proteome</keyword>
<gene>
    <name evidence="2" type="ORF">AVEN_220650_1</name>
    <name evidence="1" type="ORF">AVEN_23832_1</name>
</gene>